<feature type="transmembrane region" description="Helical" evidence="1">
    <location>
        <begin position="6"/>
        <end position="27"/>
    </location>
</feature>
<proteinExistence type="predicted"/>
<dbReference type="Proteomes" id="UP000198287">
    <property type="component" value="Unassembled WGS sequence"/>
</dbReference>
<feature type="transmembrane region" description="Helical" evidence="1">
    <location>
        <begin position="111"/>
        <end position="132"/>
    </location>
</feature>
<evidence type="ECO:0000313" key="2">
    <source>
        <dbReference type="EMBL" id="OXA54882.1"/>
    </source>
</evidence>
<keyword evidence="1" id="KW-1133">Transmembrane helix</keyword>
<dbReference type="AlphaFoldDB" id="A0A226EB44"/>
<sequence>MILSSFVVLHGMIIILSFNVYMSNALIPIQHCLKSMTNPEMFKSRDTRVTDWIGGNGLTGFSEANTPNFATLVGTVLIFRKVGRIARFPLYLRNYRQLQILNGVQNRLSQYALPLWLMTSLAVSSILGYMVVKMSPKVPIIFKIFGAGAFLGIIFAAHSAFPMATNVTAKSKNFIRYWKNQELPVSYRKEVISCKVLRIEIGPFFYLKKSSRILFMSHLLYYTVTLVISV</sequence>
<keyword evidence="1" id="KW-0472">Membrane</keyword>
<dbReference type="EMBL" id="LNIX01000005">
    <property type="protein sequence ID" value="OXA54882.1"/>
    <property type="molecule type" value="Genomic_DNA"/>
</dbReference>
<keyword evidence="3" id="KW-1185">Reference proteome</keyword>
<name>A0A226EB44_FOLCA</name>
<protein>
    <submittedName>
        <fullName evidence="2">Uncharacterized protein</fullName>
    </submittedName>
</protein>
<evidence type="ECO:0000256" key="1">
    <source>
        <dbReference type="SAM" id="Phobius"/>
    </source>
</evidence>
<accession>A0A226EB44</accession>
<organism evidence="2 3">
    <name type="scientific">Folsomia candida</name>
    <name type="common">Springtail</name>
    <dbReference type="NCBI Taxonomy" id="158441"/>
    <lineage>
        <taxon>Eukaryota</taxon>
        <taxon>Metazoa</taxon>
        <taxon>Ecdysozoa</taxon>
        <taxon>Arthropoda</taxon>
        <taxon>Hexapoda</taxon>
        <taxon>Collembola</taxon>
        <taxon>Entomobryomorpha</taxon>
        <taxon>Isotomoidea</taxon>
        <taxon>Isotomidae</taxon>
        <taxon>Proisotominae</taxon>
        <taxon>Folsomia</taxon>
    </lineage>
</organism>
<feature type="transmembrane region" description="Helical" evidence="1">
    <location>
        <begin position="138"/>
        <end position="161"/>
    </location>
</feature>
<comment type="caution">
    <text evidence="2">The sequence shown here is derived from an EMBL/GenBank/DDBJ whole genome shotgun (WGS) entry which is preliminary data.</text>
</comment>
<reference evidence="2 3" key="1">
    <citation type="submission" date="2015-12" db="EMBL/GenBank/DDBJ databases">
        <title>The genome of Folsomia candida.</title>
        <authorList>
            <person name="Faddeeva A."/>
            <person name="Derks M.F."/>
            <person name="Anvar Y."/>
            <person name="Smit S."/>
            <person name="Van Straalen N."/>
            <person name="Roelofs D."/>
        </authorList>
    </citation>
    <scope>NUCLEOTIDE SEQUENCE [LARGE SCALE GENOMIC DNA]</scope>
    <source>
        <strain evidence="2 3">VU population</strain>
        <tissue evidence="2">Whole body</tissue>
    </source>
</reference>
<gene>
    <name evidence="2" type="ORF">Fcan01_10118</name>
</gene>
<evidence type="ECO:0000313" key="3">
    <source>
        <dbReference type="Proteomes" id="UP000198287"/>
    </source>
</evidence>
<feature type="transmembrane region" description="Helical" evidence="1">
    <location>
        <begin position="213"/>
        <end position="229"/>
    </location>
</feature>
<keyword evidence="1" id="KW-0812">Transmembrane</keyword>